<accession>A0A1R1YMY6</accession>
<dbReference type="PANTHER" id="PTHR23355:SF65">
    <property type="entry name" value="EXORIBONUCLEASE CYT-4, PUTATIVE (AFU_ORTHOLOGUE AFUA_7G01550)-RELATED"/>
    <property type="match status" value="1"/>
</dbReference>
<evidence type="ECO:0000313" key="4">
    <source>
        <dbReference type="Proteomes" id="UP000187429"/>
    </source>
</evidence>
<dbReference type="GO" id="GO:0006402">
    <property type="term" value="P:mRNA catabolic process"/>
    <property type="evidence" value="ECO:0007669"/>
    <property type="project" value="TreeGrafter"/>
</dbReference>
<dbReference type="Proteomes" id="UP000187429">
    <property type="component" value="Unassembled WGS sequence"/>
</dbReference>
<protein>
    <submittedName>
        <fullName evidence="3">Exoribonuclease II, mitochondrial</fullName>
    </submittedName>
</protein>
<dbReference type="GO" id="GO:0000932">
    <property type="term" value="C:P-body"/>
    <property type="evidence" value="ECO:0007669"/>
    <property type="project" value="TreeGrafter"/>
</dbReference>
<reference evidence="4" key="1">
    <citation type="submission" date="2017-01" db="EMBL/GenBank/DDBJ databases">
        <authorList>
            <person name="Wang Y."/>
            <person name="White M."/>
            <person name="Kvist S."/>
            <person name="Moncalvo J.-M."/>
        </authorList>
    </citation>
    <scope>NUCLEOTIDE SEQUENCE [LARGE SCALE GENOMIC DNA]</scope>
    <source>
        <strain evidence="4">ID-206-W2</strain>
    </source>
</reference>
<evidence type="ECO:0000313" key="3">
    <source>
        <dbReference type="EMBL" id="OMJ28185.1"/>
    </source>
</evidence>
<dbReference type="GO" id="GO:0000175">
    <property type="term" value="F:3'-5'-RNA exonuclease activity"/>
    <property type="evidence" value="ECO:0007669"/>
    <property type="project" value="TreeGrafter"/>
</dbReference>
<dbReference type="Pfam" id="PF00773">
    <property type="entry name" value="RNB"/>
    <property type="match status" value="1"/>
</dbReference>
<feature type="region of interest" description="Disordered" evidence="1">
    <location>
        <begin position="1103"/>
        <end position="1122"/>
    </location>
</feature>
<dbReference type="PANTHER" id="PTHR23355">
    <property type="entry name" value="RIBONUCLEASE"/>
    <property type="match status" value="1"/>
</dbReference>
<comment type="caution">
    <text evidence="3">The sequence shown here is derived from an EMBL/GenBank/DDBJ whole genome shotgun (WGS) entry which is preliminary data.</text>
</comment>
<feature type="region of interest" description="Disordered" evidence="1">
    <location>
        <begin position="291"/>
        <end position="312"/>
    </location>
</feature>
<dbReference type="InterPro" id="IPR050180">
    <property type="entry name" value="RNR_Ribonuclease"/>
</dbReference>
<gene>
    <name evidence="3" type="ORF">AYI69_g2340</name>
</gene>
<sequence length="1610" mass="185942">MYLHSITKIKKSRYISPSNTFKNNQYLSFFTSSSKLISTAAYKKRIAFKLKPPRNGFISNLSYNIIVCKNHQLPALPHCYHSSTTNDDPFDDHEAYTKPSTSDKDANQIKFSNFRKLIDDLSSQLDNSQTPISYSDAIKNNKLLISENDNPELISKEDDEGRKLVLKRRPWKYRYPKPQRFYEPGGLTGIEWDFYESLYENGFTNSNLNSSDQHSSPCNDFNSYPPELSTQSLEYIDFKNNILDPGKLINSIINNPPAKSNQIDPENSDFWQDEDSDFAQDLKDIFERKSSLSQETEYSNKEYSNSFDNLPKNENSIRKNMSDKLNSTYSNNNFTSNRKNRFGSDLDNNKKRNYSTTPKIISPIFKKATNPKTGVIHDFKAKKMRFKVAKSNFKPKKKSEYETDSISKQKYIVNELVFNNKKIFVYDDEFYSKPKRNFYSDLMPGDLIDINPIFNKLRSDLNAYSTFAVPISRAFGRFKYIINVGAPENIGVSIQNIRFISPYYCLRKSVLKKAGITKFEYLAIKRWIDGELDGTVTTPNNEVISVEEYSKSILDKYANSITENFRSAITKVLWTNELDCNDIYEKHRIKDFNKCSPFINVDEIALKILELNPDILNSDTKKYLETINDPSKGIESNKITEKTYNDTFYLDITSWEMLRFAANELLGSNNKLFYSVQSYSKYCSYFSIRETNEIKIFDSVNELIKSNSTEFTTFLDKAKAKISISLKNNPFLLNSSLYLKDEVQKLLSLDISNLPDYRFKPFLKNELHFINIIKKHVIYSNYGYKTRENIYSLPTTSILKPLGIYKKITIDSAHSFLTLINSWPSDLDFKIYDPVLKLPTSFIDKFMYKFHSKSTQMLEKHISKTLHLKPEPLISKHSSDHGTELNQAENNSISQNEITSAMLENKKKIRPNLFYSSYMYNEFYDRDYAESIRVNFGDMPVYSIDSESTEDVDDGFSIEYPNSGNNNIHDAWLHIHVADPTRLIHPKHSLSVLAKHRMSSIYFPQKIWHMLPTPWAIDEFSLINRSDLENGFNKQIKKSITVSVKIGETGDISEYKIRPSIIKNVKRVPYNQANEVLPFDYVSGGRSEYNSILDNVVISPSPSDNITKSSRDSNNKSEDQKRFSAIDEVDRTNLNEIFKLSRKHFEFRLSKGAVTHDLTNPDVKLNFDKSKYFGLLEYNEFTFRRKNGKISTQDLAMSYPQIISGLDITSYSPAHTMVSEMMIISGRGVARFAYDYKVPIIYRVQDDPVFDDIGSSYFTLPSAIPEFSKLTVEELGEKVSAKKFFDTAMKYVNKLDGKMPLKYYDEIRYMMSSAITSVTPGIHSTLGIKDEYGYTRFSSPIRRYSDIVNHWQIKHQILVNNGIIDEKFRKFFPIQIEELESYSQLLKYYENGIRDQSKSSIKFWVNKTIERIEYAARKINVITGPNNTYEPRIFADIDSLLKNEGERGTGDLGGSNSEEISELDNALVNVGSSEGNEGPLSMKRYIDFFEKKDNVDSVDKEYLSKFKSVASSKLFEKIRFVPAKRVRHWEDKVDTDANGLVPVWRVVVENRDVTREFISVYFKDIGINAKMVPVPVNIHDLPYAGDEFDVTIREINPTSNILIVSKLQLV</sequence>
<proteinExistence type="predicted"/>
<dbReference type="OrthoDB" id="2285229at2759"/>
<evidence type="ECO:0000259" key="2">
    <source>
        <dbReference type="SMART" id="SM00955"/>
    </source>
</evidence>
<name>A0A1R1YMY6_9FUNG</name>
<dbReference type="SUPFAM" id="SSF50249">
    <property type="entry name" value="Nucleic acid-binding proteins"/>
    <property type="match status" value="1"/>
</dbReference>
<dbReference type="EMBL" id="LSSM01000684">
    <property type="protein sequence ID" value="OMJ28185.1"/>
    <property type="molecule type" value="Genomic_DNA"/>
</dbReference>
<organism evidence="3 4">
    <name type="scientific">Smittium culicis</name>
    <dbReference type="NCBI Taxonomy" id="133412"/>
    <lineage>
        <taxon>Eukaryota</taxon>
        <taxon>Fungi</taxon>
        <taxon>Fungi incertae sedis</taxon>
        <taxon>Zoopagomycota</taxon>
        <taxon>Kickxellomycotina</taxon>
        <taxon>Harpellomycetes</taxon>
        <taxon>Harpellales</taxon>
        <taxon>Legeriomycetaceae</taxon>
        <taxon>Smittium</taxon>
    </lineage>
</organism>
<dbReference type="InterPro" id="IPR001900">
    <property type="entry name" value="RNase_II/R"/>
</dbReference>
<feature type="region of interest" description="Disordered" evidence="1">
    <location>
        <begin position="329"/>
        <end position="350"/>
    </location>
</feature>
<evidence type="ECO:0000256" key="1">
    <source>
        <dbReference type="SAM" id="MobiDB-lite"/>
    </source>
</evidence>
<dbReference type="SMART" id="SM00955">
    <property type="entry name" value="RNB"/>
    <property type="match status" value="1"/>
</dbReference>
<dbReference type="GO" id="GO:0003723">
    <property type="term" value="F:RNA binding"/>
    <property type="evidence" value="ECO:0007669"/>
    <property type="project" value="InterPro"/>
</dbReference>
<feature type="domain" description="RNB" evidence="2">
    <location>
        <begin position="933"/>
        <end position="1359"/>
    </location>
</feature>
<dbReference type="InterPro" id="IPR012340">
    <property type="entry name" value="NA-bd_OB-fold"/>
</dbReference>
<keyword evidence="4" id="KW-1185">Reference proteome</keyword>
<feature type="compositionally biased region" description="Basic and acidic residues" evidence="1">
    <location>
        <begin position="1109"/>
        <end position="1122"/>
    </location>
</feature>